<dbReference type="Proteomes" id="UP001396898">
    <property type="component" value="Unassembled WGS sequence"/>
</dbReference>
<sequence>MTRRRSVGLRSSSARSSGHGCPRAATFSKERLQPSVVIVITIIVIVCSAHEINHQHGPRLQLVELEARLQHIGHIEDAAGDVQADVVVLERKADQTEVLMVDILDLPRAAGRVAVKDQDDIAMRRAVGAVALQRLGEFRGLRLSANGQAGEEAPVQQGFSSARLGGREYGDVRREGRHRGIAATHFIGG</sequence>
<dbReference type="EMBL" id="JAQQWI010000010">
    <property type="protein sequence ID" value="KAK8018576.1"/>
    <property type="molecule type" value="Genomic_DNA"/>
</dbReference>
<keyword evidence="3" id="KW-1185">Reference proteome</keyword>
<gene>
    <name evidence="2" type="ORF">PG991_007766</name>
</gene>
<name>A0ABR1RVK0_9PEZI</name>
<accession>A0ABR1RVK0</accession>
<protein>
    <submittedName>
        <fullName evidence="2">Uncharacterized protein</fullName>
    </submittedName>
</protein>
<organism evidence="2 3">
    <name type="scientific">Apiospora marii</name>
    <dbReference type="NCBI Taxonomy" id="335849"/>
    <lineage>
        <taxon>Eukaryota</taxon>
        <taxon>Fungi</taxon>
        <taxon>Dikarya</taxon>
        <taxon>Ascomycota</taxon>
        <taxon>Pezizomycotina</taxon>
        <taxon>Sordariomycetes</taxon>
        <taxon>Xylariomycetidae</taxon>
        <taxon>Amphisphaeriales</taxon>
        <taxon>Apiosporaceae</taxon>
        <taxon>Apiospora</taxon>
    </lineage>
</organism>
<evidence type="ECO:0000313" key="3">
    <source>
        <dbReference type="Proteomes" id="UP001396898"/>
    </source>
</evidence>
<proteinExistence type="predicted"/>
<feature type="compositionally biased region" description="Low complexity" evidence="1">
    <location>
        <begin position="8"/>
        <end position="17"/>
    </location>
</feature>
<evidence type="ECO:0000256" key="1">
    <source>
        <dbReference type="SAM" id="MobiDB-lite"/>
    </source>
</evidence>
<reference evidence="2 3" key="1">
    <citation type="submission" date="2023-01" db="EMBL/GenBank/DDBJ databases">
        <title>Analysis of 21 Apiospora genomes using comparative genomics revels a genus with tremendous synthesis potential of carbohydrate active enzymes and secondary metabolites.</title>
        <authorList>
            <person name="Sorensen T."/>
        </authorList>
    </citation>
    <scope>NUCLEOTIDE SEQUENCE [LARGE SCALE GENOMIC DNA]</scope>
    <source>
        <strain evidence="2 3">CBS 20057</strain>
    </source>
</reference>
<evidence type="ECO:0000313" key="2">
    <source>
        <dbReference type="EMBL" id="KAK8018576.1"/>
    </source>
</evidence>
<feature type="region of interest" description="Disordered" evidence="1">
    <location>
        <begin position="1"/>
        <end position="25"/>
    </location>
</feature>
<comment type="caution">
    <text evidence="2">The sequence shown here is derived from an EMBL/GenBank/DDBJ whole genome shotgun (WGS) entry which is preliminary data.</text>
</comment>